<evidence type="ECO:0000313" key="4">
    <source>
        <dbReference type="Proteomes" id="UP001296873"/>
    </source>
</evidence>
<dbReference type="InterPro" id="IPR035919">
    <property type="entry name" value="EAL_sf"/>
</dbReference>
<evidence type="ECO:0000256" key="1">
    <source>
        <dbReference type="SAM" id="MobiDB-lite"/>
    </source>
</evidence>
<dbReference type="Gene3D" id="3.20.20.450">
    <property type="entry name" value="EAL domain"/>
    <property type="match status" value="1"/>
</dbReference>
<gene>
    <name evidence="3" type="ORF">CKO28_24030</name>
</gene>
<dbReference type="SMART" id="SM00052">
    <property type="entry name" value="EAL"/>
    <property type="match status" value="1"/>
</dbReference>
<reference evidence="3 4" key="1">
    <citation type="journal article" date="2020" name="Microorganisms">
        <title>Osmotic Adaptation and Compatible Solute Biosynthesis of Phototrophic Bacteria as Revealed from Genome Analyses.</title>
        <authorList>
            <person name="Imhoff J.F."/>
            <person name="Rahn T."/>
            <person name="Kunzel S."/>
            <person name="Keller A."/>
            <person name="Neulinger S.C."/>
        </authorList>
    </citation>
    <scope>NUCLEOTIDE SEQUENCE [LARGE SCALE GENOMIC DNA]</scope>
    <source>
        <strain evidence="3 4">DSM 9895</strain>
    </source>
</reference>
<keyword evidence="4" id="KW-1185">Reference proteome</keyword>
<dbReference type="PROSITE" id="PS50883">
    <property type="entry name" value="EAL"/>
    <property type="match status" value="1"/>
</dbReference>
<protein>
    <recommendedName>
        <fullName evidence="2">EAL domain-containing protein</fullName>
    </recommendedName>
</protein>
<evidence type="ECO:0000313" key="3">
    <source>
        <dbReference type="EMBL" id="MBK1671080.1"/>
    </source>
</evidence>
<feature type="region of interest" description="Disordered" evidence="1">
    <location>
        <begin position="1"/>
        <end position="26"/>
    </location>
</feature>
<evidence type="ECO:0000259" key="2">
    <source>
        <dbReference type="PROSITE" id="PS50883"/>
    </source>
</evidence>
<dbReference type="InterPro" id="IPR050706">
    <property type="entry name" value="Cyclic-di-GMP_PDE-like"/>
</dbReference>
<dbReference type="InterPro" id="IPR001633">
    <property type="entry name" value="EAL_dom"/>
</dbReference>
<sequence length="396" mass="43026">MVPGGGCHFSSQKGPKELGQRPARSGEIRSMACSSTGTGCERCERLPARPDAPSILYLWPPLGHSAGKIRKHLESGGVPFETAADGEGMILQVADDATRQSLLALTETLSPEERRAARTLALAPGETPRFADYPRVNALDTFLNYLRAGPLLDTLADNAFEVGFAPIVFADDHDDIMAHGAQLRFPQMNEPPEMVFDLARRADLLHQLDRSARIACIEAAPAQNIDTPVFVEFQPAAIYDPVYCLRTTVDAAKRVGLPPENIVFTLNHPKGGYDLGHLQNILSYYHEQGYEVALGKLGSGVGALELLQHLRPQYAWLAPRLVAGVAGDPYSGVIARKLLEMAHRLRIDTIAYADPTSPEANWLYEHGVNYLANPVNPTEAQAKTSAGDVGHEHAAQ</sequence>
<dbReference type="SUPFAM" id="SSF141868">
    <property type="entry name" value="EAL domain-like"/>
    <property type="match status" value="1"/>
</dbReference>
<dbReference type="PANTHER" id="PTHR33121:SF70">
    <property type="entry name" value="SIGNALING PROTEIN YKOW"/>
    <property type="match status" value="1"/>
</dbReference>
<feature type="compositionally biased region" description="Basic and acidic residues" evidence="1">
    <location>
        <begin position="14"/>
        <end position="26"/>
    </location>
</feature>
<proteinExistence type="predicted"/>
<dbReference type="Proteomes" id="UP001296873">
    <property type="component" value="Unassembled WGS sequence"/>
</dbReference>
<feature type="domain" description="EAL" evidence="2">
    <location>
        <begin position="144"/>
        <end position="393"/>
    </location>
</feature>
<dbReference type="EMBL" id="NRRL01000142">
    <property type="protein sequence ID" value="MBK1671080.1"/>
    <property type="molecule type" value="Genomic_DNA"/>
</dbReference>
<dbReference type="PANTHER" id="PTHR33121">
    <property type="entry name" value="CYCLIC DI-GMP PHOSPHODIESTERASE PDEF"/>
    <property type="match status" value="1"/>
</dbReference>
<organism evidence="3 4">
    <name type="scientific">Rhodovibrio sodomensis</name>
    <dbReference type="NCBI Taxonomy" id="1088"/>
    <lineage>
        <taxon>Bacteria</taxon>
        <taxon>Pseudomonadati</taxon>
        <taxon>Pseudomonadota</taxon>
        <taxon>Alphaproteobacteria</taxon>
        <taxon>Rhodospirillales</taxon>
        <taxon>Rhodovibrionaceae</taxon>
        <taxon>Rhodovibrio</taxon>
    </lineage>
</organism>
<accession>A0ABS1DKN2</accession>
<name>A0ABS1DKN2_9PROT</name>
<comment type="caution">
    <text evidence="3">The sequence shown here is derived from an EMBL/GenBank/DDBJ whole genome shotgun (WGS) entry which is preliminary data.</text>
</comment>
<dbReference type="Pfam" id="PF00563">
    <property type="entry name" value="EAL"/>
    <property type="match status" value="1"/>
</dbReference>